<keyword evidence="3" id="KW-0964">Secreted</keyword>
<comment type="subcellular location">
    <subcellularLocation>
        <location evidence="1">Secreted</location>
    </subcellularLocation>
</comment>
<reference evidence="11" key="1">
    <citation type="journal article" date="2020" name="FEBS Open Bio">
        <title>Serpin7 controls egg diapause of migratory locust (Locusta migratoria) by regulating polyphenol oxidase.</title>
        <authorList>
            <person name="Chen J."/>
            <person name="Cui D."/>
            <person name="Ullah H."/>
            <person name="Hao K."/>
            <person name="Tu X."/>
            <person name="Zhang Z."/>
        </authorList>
    </citation>
    <scope>NUCLEOTIDE SEQUENCE</scope>
</reference>
<dbReference type="InterPro" id="IPR036186">
    <property type="entry name" value="Serpin_sf"/>
</dbReference>
<dbReference type="Gene3D" id="2.30.39.10">
    <property type="entry name" value="Alpha-1-antitrypsin, domain 1"/>
    <property type="match status" value="1"/>
</dbReference>
<evidence type="ECO:0000256" key="6">
    <source>
        <dbReference type="ARBA" id="ARBA00022900"/>
    </source>
</evidence>
<evidence type="ECO:0000256" key="9">
    <source>
        <dbReference type="SAM" id="MobiDB-lite"/>
    </source>
</evidence>
<evidence type="ECO:0000256" key="4">
    <source>
        <dbReference type="ARBA" id="ARBA00022690"/>
    </source>
</evidence>
<dbReference type="InterPro" id="IPR042185">
    <property type="entry name" value="Serpin_sf_2"/>
</dbReference>
<evidence type="ECO:0000256" key="5">
    <source>
        <dbReference type="ARBA" id="ARBA00022729"/>
    </source>
</evidence>
<evidence type="ECO:0000313" key="11">
    <source>
        <dbReference type="EMBL" id="QIR83412.1"/>
    </source>
</evidence>
<evidence type="ECO:0000256" key="1">
    <source>
        <dbReference type="ARBA" id="ARBA00004613"/>
    </source>
</evidence>
<keyword evidence="7" id="KW-0325">Glycoprotein</keyword>
<feature type="region of interest" description="Disordered" evidence="9">
    <location>
        <begin position="334"/>
        <end position="378"/>
    </location>
</feature>
<protein>
    <submittedName>
        <fullName evidence="11">Serpin 5</fullName>
    </submittedName>
</protein>
<dbReference type="Pfam" id="PF00079">
    <property type="entry name" value="Serpin"/>
    <property type="match status" value="1"/>
</dbReference>
<evidence type="ECO:0000256" key="2">
    <source>
        <dbReference type="ARBA" id="ARBA00009500"/>
    </source>
</evidence>
<dbReference type="EMBL" id="MT005547">
    <property type="protein sequence ID" value="QIR83412.1"/>
    <property type="molecule type" value="mRNA"/>
</dbReference>
<evidence type="ECO:0000256" key="3">
    <source>
        <dbReference type="ARBA" id="ARBA00022525"/>
    </source>
</evidence>
<dbReference type="FunFam" id="2.30.39.10:FF:000030">
    <property type="entry name" value="Serpin 2"/>
    <property type="match status" value="1"/>
</dbReference>
<dbReference type="PANTHER" id="PTHR11461:SF357">
    <property type="entry name" value="SERINE PROTEASE INHIBITOR 27A"/>
    <property type="match status" value="1"/>
</dbReference>
<keyword evidence="4" id="KW-0646">Protease inhibitor</keyword>
<evidence type="ECO:0000256" key="7">
    <source>
        <dbReference type="ARBA" id="ARBA00023180"/>
    </source>
</evidence>
<name>A0A6G9W476_LOCMI</name>
<dbReference type="GO" id="GO:0005615">
    <property type="term" value="C:extracellular space"/>
    <property type="evidence" value="ECO:0007669"/>
    <property type="project" value="InterPro"/>
</dbReference>
<dbReference type="PANTHER" id="PTHR11461">
    <property type="entry name" value="SERINE PROTEASE INHIBITOR, SERPIN"/>
    <property type="match status" value="1"/>
</dbReference>
<feature type="domain" description="Serpin" evidence="10">
    <location>
        <begin position="1"/>
        <end position="332"/>
    </location>
</feature>
<dbReference type="Gene3D" id="3.30.497.10">
    <property type="entry name" value="Antithrombin, subunit I, domain 2"/>
    <property type="match status" value="1"/>
</dbReference>
<sequence length="421" mass="47524">MLYEGATGDTARQLETGLLLTKDRSQTREKYSAIVASLQANNSDYLFDLGNKVYADLSLTLRPRFVTILRAFYNSDIENVDFRDPKTVPLINEWVKNATRGHIDSIMSEDGLSDAVLLLVNALYFKGSWKYQFQPQFSFPGNFYAGKGKSIAAQFMRQSAEFYYLHSKEINASILRLPYLGRKFAMFIVLPDDKDGLENLLSTVNPFALREDLGLLRPTAVHVVLPKFTFEFSVLLNDVLKELGIKQIFTDRANLQGIARSRYGRLSVSKVLQKSALEVNEQGTTAAAVTGIEVIDRIGVREVTFNATHPFLFFIEDETTGTVIFVGKVVEPSTDKTPKTTISVRQGEFPGDKKKDNSKGGHQPHIPQTDKDGPYTIEMPDFDVTSQTIYKDGQQKKRVYYILSQSAFHYLIQFLPQRPPQ</sequence>
<feature type="compositionally biased region" description="Basic and acidic residues" evidence="9">
    <location>
        <begin position="350"/>
        <end position="359"/>
    </location>
</feature>
<evidence type="ECO:0000256" key="8">
    <source>
        <dbReference type="RuleBase" id="RU000411"/>
    </source>
</evidence>
<dbReference type="GO" id="GO:0004867">
    <property type="term" value="F:serine-type endopeptidase inhibitor activity"/>
    <property type="evidence" value="ECO:0007669"/>
    <property type="project" value="UniProtKB-KW"/>
</dbReference>
<organism evidence="11">
    <name type="scientific">Locusta migratoria</name>
    <name type="common">Migratory locust</name>
    <dbReference type="NCBI Taxonomy" id="7004"/>
    <lineage>
        <taxon>Eukaryota</taxon>
        <taxon>Metazoa</taxon>
        <taxon>Ecdysozoa</taxon>
        <taxon>Arthropoda</taxon>
        <taxon>Hexapoda</taxon>
        <taxon>Insecta</taxon>
        <taxon>Pterygota</taxon>
        <taxon>Neoptera</taxon>
        <taxon>Polyneoptera</taxon>
        <taxon>Orthoptera</taxon>
        <taxon>Caelifera</taxon>
        <taxon>Acrididea</taxon>
        <taxon>Acridomorpha</taxon>
        <taxon>Acridoidea</taxon>
        <taxon>Acrididae</taxon>
        <taxon>Oedipodinae</taxon>
        <taxon>Locusta</taxon>
    </lineage>
</organism>
<dbReference type="SMART" id="SM00093">
    <property type="entry name" value="SERPIN"/>
    <property type="match status" value="1"/>
</dbReference>
<dbReference type="InterPro" id="IPR042178">
    <property type="entry name" value="Serpin_sf_1"/>
</dbReference>
<proteinExistence type="evidence at transcript level"/>
<dbReference type="SUPFAM" id="SSF56574">
    <property type="entry name" value="Serpins"/>
    <property type="match status" value="1"/>
</dbReference>
<dbReference type="AlphaFoldDB" id="A0A6G9W476"/>
<dbReference type="InterPro" id="IPR023796">
    <property type="entry name" value="Serpin_dom"/>
</dbReference>
<comment type="similarity">
    <text evidence="2 8">Belongs to the serpin family.</text>
</comment>
<keyword evidence="5" id="KW-0732">Signal</keyword>
<keyword evidence="6" id="KW-0722">Serine protease inhibitor</keyword>
<accession>A0A6G9W476</accession>
<evidence type="ECO:0000259" key="10">
    <source>
        <dbReference type="SMART" id="SM00093"/>
    </source>
</evidence>
<dbReference type="InterPro" id="IPR000215">
    <property type="entry name" value="Serpin_fam"/>
</dbReference>